<protein>
    <submittedName>
        <fullName evidence="1">Uncharacterized protein</fullName>
    </submittedName>
</protein>
<evidence type="ECO:0000313" key="2">
    <source>
        <dbReference type="Proteomes" id="UP000326678"/>
    </source>
</evidence>
<dbReference type="AlphaFoldDB" id="A0A5P8WFQ0"/>
<organism evidence="1 2">
    <name type="scientific">Nostoc sphaeroides CCNUC1</name>
    <dbReference type="NCBI Taxonomy" id="2653204"/>
    <lineage>
        <taxon>Bacteria</taxon>
        <taxon>Bacillati</taxon>
        <taxon>Cyanobacteriota</taxon>
        <taxon>Cyanophyceae</taxon>
        <taxon>Nostocales</taxon>
        <taxon>Nostocaceae</taxon>
        <taxon>Nostoc</taxon>
    </lineage>
</organism>
<keyword evidence="2" id="KW-1185">Reference proteome</keyword>
<dbReference type="Proteomes" id="UP000326678">
    <property type="component" value="Chromosome Gxm2"/>
</dbReference>
<name>A0A5P8WFQ0_9NOSO</name>
<dbReference type="KEGG" id="nsh:GXM_09151"/>
<reference evidence="1 2" key="1">
    <citation type="submission" date="2019-10" db="EMBL/GenBank/DDBJ databases">
        <title>Genomic and transcriptomic insights into the perfect genentic adaptation of a filamentous nitrogen-fixing cyanobacterium to rice fields.</title>
        <authorList>
            <person name="Chen Z."/>
        </authorList>
    </citation>
    <scope>NUCLEOTIDE SEQUENCE [LARGE SCALE GENOMIC DNA]</scope>
    <source>
        <strain evidence="1">CCNUC1</strain>
    </source>
</reference>
<gene>
    <name evidence="1" type="ORF">GXM_09151</name>
</gene>
<proteinExistence type="predicted"/>
<accession>A0A5P8WFQ0</accession>
<evidence type="ECO:0000313" key="1">
    <source>
        <dbReference type="EMBL" id="QFS51657.1"/>
    </source>
</evidence>
<sequence length="70" mass="8141">MLPCPLYSRVVTIEKAIEEFTITFVLQRLKFLQPVFRLGGSSESSHGGLTIRDFQRINHSKKTRDRFSQE</sequence>
<dbReference type="EMBL" id="CP045227">
    <property type="protein sequence ID" value="QFS51657.1"/>
    <property type="molecule type" value="Genomic_DNA"/>
</dbReference>